<dbReference type="SUPFAM" id="SSF56529">
    <property type="entry name" value="FAH"/>
    <property type="match status" value="1"/>
</dbReference>
<dbReference type="EMBL" id="SRXV01000001">
    <property type="protein sequence ID" value="TGY94513.1"/>
    <property type="molecule type" value="Genomic_DNA"/>
</dbReference>
<dbReference type="InterPro" id="IPR011234">
    <property type="entry name" value="Fumarylacetoacetase-like_C"/>
</dbReference>
<accession>A0A4S2HF32</accession>
<dbReference type="Proteomes" id="UP000305451">
    <property type="component" value="Unassembled WGS sequence"/>
</dbReference>
<keyword evidence="1" id="KW-0479">Metal-binding</keyword>
<dbReference type="Pfam" id="PF01557">
    <property type="entry name" value="FAA_hydrolase"/>
    <property type="match status" value="1"/>
</dbReference>
<dbReference type="AlphaFoldDB" id="A0A4S2HF32"/>
<feature type="domain" description="Fumarylacetoacetase-like C-terminal" evidence="2">
    <location>
        <begin position="27"/>
        <end position="220"/>
    </location>
</feature>
<dbReference type="InterPro" id="IPR036663">
    <property type="entry name" value="Fumarylacetoacetase_C_sf"/>
</dbReference>
<evidence type="ECO:0000313" key="4">
    <source>
        <dbReference type="Proteomes" id="UP000305451"/>
    </source>
</evidence>
<dbReference type="PANTHER" id="PTHR11820:SF90">
    <property type="entry name" value="FLUTATHIONE S-TRANSFERASE"/>
    <property type="match status" value="1"/>
</dbReference>
<dbReference type="Gene3D" id="3.90.850.10">
    <property type="entry name" value="Fumarylacetoacetase-like, C-terminal domain"/>
    <property type="match status" value="1"/>
</dbReference>
<keyword evidence="3" id="KW-0378">Hydrolase</keyword>
<dbReference type="PANTHER" id="PTHR11820">
    <property type="entry name" value="ACYLPYRUVASE"/>
    <property type="match status" value="1"/>
</dbReference>
<gene>
    <name evidence="3" type="ORF">E5162_04360</name>
</gene>
<keyword evidence="4" id="KW-1185">Reference proteome</keyword>
<evidence type="ECO:0000313" key="3">
    <source>
        <dbReference type="EMBL" id="TGY94513.1"/>
    </source>
</evidence>
<reference evidence="3 4" key="1">
    <citation type="journal article" date="2013" name="Int. J. Syst. Evol. Microbiol.">
        <title>Marinicauda pacifica gen. nov., sp. nov., a prosthecate alphaproteobacterium of the family Hyphomonadaceae isolated from deep seawater.</title>
        <authorList>
            <person name="Zhang X.Y."/>
            <person name="Li G.W."/>
            <person name="Wang C.S."/>
            <person name="Zhang Y.J."/>
            <person name="Xu X.W."/>
            <person name="Li H."/>
            <person name="Liu A."/>
            <person name="Liu C."/>
            <person name="Xie B.B."/>
            <person name="Qin Q.L."/>
            <person name="Xu Z."/>
            <person name="Chen X.L."/>
            <person name="Zhou B.C."/>
            <person name="Zhang Y.Z."/>
        </authorList>
    </citation>
    <scope>NUCLEOTIDE SEQUENCE [LARGE SCALE GENOMIC DNA]</scope>
    <source>
        <strain evidence="3 4">P-1 km-3</strain>
    </source>
</reference>
<comment type="caution">
    <text evidence="3">The sequence shown here is derived from an EMBL/GenBank/DDBJ whole genome shotgun (WGS) entry which is preliminary data.</text>
</comment>
<dbReference type="RefSeq" id="WP_135943710.1">
    <property type="nucleotide sequence ID" value="NZ_BMEI01000001.1"/>
</dbReference>
<dbReference type="OrthoDB" id="5197601at2"/>
<sequence>MSVFVVPVPEPVVIACEDGKSFPVRRIYCVGRNYAEHAREMGADPDREPPFFFTKPRDAAVTSREVRYPTATKNLHFEAELVLAIGKGGHAISASSAAGHIYGCAAGVDLTRRDLQAEAKKSGRPWDTAKGFDQSAPIGRISPGLPDMDGFIQLRVNGDVRQRARLSDMIWSPAEVIAHLSRLFELAPGDLIFTGTPAGVGPIEPGDRVDMEIEGLPPLSFELI</sequence>
<dbReference type="GO" id="GO:0018773">
    <property type="term" value="F:acetylpyruvate hydrolase activity"/>
    <property type="evidence" value="ECO:0007669"/>
    <property type="project" value="TreeGrafter"/>
</dbReference>
<name>A0A4S2HF32_9PROT</name>
<evidence type="ECO:0000256" key="1">
    <source>
        <dbReference type="ARBA" id="ARBA00022723"/>
    </source>
</evidence>
<evidence type="ECO:0000259" key="2">
    <source>
        <dbReference type="Pfam" id="PF01557"/>
    </source>
</evidence>
<protein>
    <submittedName>
        <fullName evidence="3">FAA hydrolase family protein</fullName>
    </submittedName>
</protein>
<dbReference type="GO" id="GO:0046872">
    <property type="term" value="F:metal ion binding"/>
    <property type="evidence" value="ECO:0007669"/>
    <property type="project" value="UniProtKB-KW"/>
</dbReference>
<proteinExistence type="predicted"/>
<organism evidence="3 4">
    <name type="scientific">Marinicauda pacifica</name>
    <dbReference type="NCBI Taxonomy" id="1133559"/>
    <lineage>
        <taxon>Bacteria</taxon>
        <taxon>Pseudomonadati</taxon>
        <taxon>Pseudomonadota</taxon>
        <taxon>Alphaproteobacteria</taxon>
        <taxon>Maricaulales</taxon>
        <taxon>Maricaulaceae</taxon>
        <taxon>Marinicauda</taxon>
    </lineage>
</organism>